<protein>
    <submittedName>
        <fullName evidence="1">Uncharacterized protein</fullName>
    </submittedName>
</protein>
<evidence type="ECO:0000313" key="1">
    <source>
        <dbReference type="EMBL" id="MBW90831.1"/>
    </source>
</evidence>
<dbReference type="AlphaFoldDB" id="A0A2P2JBI3"/>
<name>A0A2P2JBI3_RHIMU</name>
<dbReference type="EMBL" id="GGEC01010348">
    <property type="protein sequence ID" value="MBW90831.1"/>
    <property type="molecule type" value="Transcribed_RNA"/>
</dbReference>
<sequence length="72" mass="8463">MKGKKTKNFLLGKGWKVWEKQNNICPNLNFLLILIFGGSGRKTNFPLPRYFLNTRIVPFLPYFPTKSHHSRL</sequence>
<organism evidence="1">
    <name type="scientific">Rhizophora mucronata</name>
    <name type="common">Asiatic mangrove</name>
    <dbReference type="NCBI Taxonomy" id="61149"/>
    <lineage>
        <taxon>Eukaryota</taxon>
        <taxon>Viridiplantae</taxon>
        <taxon>Streptophyta</taxon>
        <taxon>Embryophyta</taxon>
        <taxon>Tracheophyta</taxon>
        <taxon>Spermatophyta</taxon>
        <taxon>Magnoliopsida</taxon>
        <taxon>eudicotyledons</taxon>
        <taxon>Gunneridae</taxon>
        <taxon>Pentapetalae</taxon>
        <taxon>rosids</taxon>
        <taxon>fabids</taxon>
        <taxon>Malpighiales</taxon>
        <taxon>Rhizophoraceae</taxon>
        <taxon>Rhizophora</taxon>
    </lineage>
</organism>
<reference evidence="1" key="1">
    <citation type="submission" date="2018-02" db="EMBL/GenBank/DDBJ databases">
        <title>Rhizophora mucronata_Transcriptome.</title>
        <authorList>
            <person name="Meera S.P."/>
            <person name="Sreeshan A."/>
            <person name="Augustine A."/>
        </authorList>
    </citation>
    <scope>NUCLEOTIDE SEQUENCE</scope>
    <source>
        <tissue evidence="1">Leaf</tissue>
    </source>
</reference>
<proteinExistence type="predicted"/>
<accession>A0A2P2JBI3</accession>